<feature type="domain" description="Histidine kinase" evidence="9">
    <location>
        <begin position="225"/>
        <end position="429"/>
    </location>
</feature>
<comment type="caution">
    <text evidence="10">The sequence shown here is derived from an EMBL/GenBank/DDBJ whole genome shotgun (WGS) entry which is preliminary data.</text>
</comment>
<dbReference type="EC" id="2.7.13.3" evidence="2"/>
<name>A0A0M8MIE0_9FLAO</name>
<dbReference type="OrthoDB" id="1522504at2"/>
<dbReference type="InterPro" id="IPR050428">
    <property type="entry name" value="TCS_sensor_his_kinase"/>
</dbReference>
<dbReference type="GO" id="GO:0005886">
    <property type="term" value="C:plasma membrane"/>
    <property type="evidence" value="ECO:0007669"/>
    <property type="project" value="TreeGrafter"/>
</dbReference>
<organism evidence="10 11">
    <name type="scientific">Flavobacterium akiainvivens</name>
    <dbReference type="NCBI Taxonomy" id="1202724"/>
    <lineage>
        <taxon>Bacteria</taxon>
        <taxon>Pseudomonadati</taxon>
        <taxon>Bacteroidota</taxon>
        <taxon>Flavobacteriia</taxon>
        <taxon>Flavobacteriales</taxon>
        <taxon>Flavobacteriaceae</taxon>
        <taxon>Flavobacterium</taxon>
    </lineage>
</organism>
<dbReference type="Proteomes" id="UP000037755">
    <property type="component" value="Unassembled WGS sequence"/>
</dbReference>
<dbReference type="Gene3D" id="3.30.565.10">
    <property type="entry name" value="Histidine kinase-like ATPase, C-terminal domain"/>
    <property type="match status" value="1"/>
</dbReference>
<keyword evidence="3" id="KW-0597">Phosphoprotein</keyword>
<dbReference type="Gene3D" id="1.10.287.130">
    <property type="match status" value="1"/>
</dbReference>
<evidence type="ECO:0000259" key="9">
    <source>
        <dbReference type="PROSITE" id="PS50109"/>
    </source>
</evidence>
<keyword evidence="11" id="KW-1185">Reference proteome</keyword>
<evidence type="ECO:0000256" key="1">
    <source>
        <dbReference type="ARBA" id="ARBA00000085"/>
    </source>
</evidence>
<comment type="catalytic activity">
    <reaction evidence="1">
        <text>ATP + protein L-histidine = ADP + protein N-phospho-L-histidine.</text>
        <dbReference type="EC" id="2.7.13.3"/>
    </reaction>
</comment>
<evidence type="ECO:0000256" key="3">
    <source>
        <dbReference type="ARBA" id="ARBA00022553"/>
    </source>
</evidence>
<dbReference type="Pfam" id="PF00512">
    <property type="entry name" value="HisKA"/>
    <property type="match status" value="1"/>
</dbReference>
<evidence type="ECO:0000313" key="10">
    <source>
        <dbReference type="EMBL" id="KOS06188.1"/>
    </source>
</evidence>
<dbReference type="SUPFAM" id="SSF47384">
    <property type="entry name" value="Homodimeric domain of signal transducing histidine kinase"/>
    <property type="match status" value="1"/>
</dbReference>
<dbReference type="EMBL" id="LIYD01000005">
    <property type="protein sequence ID" value="KOS06188.1"/>
    <property type="molecule type" value="Genomic_DNA"/>
</dbReference>
<keyword evidence="5 8" id="KW-0812">Transmembrane</keyword>
<evidence type="ECO:0000256" key="8">
    <source>
        <dbReference type="SAM" id="Phobius"/>
    </source>
</evidence>
<dbReference type="PANTHER" id="PTHR45436:SF5">
    <property type="entry name" value="SENSOR HISTIDINE KINASE TRCS"/>
    <property type="match status" value="1"/>
</dbReference>
<dbReference type="InterPro" id="IPR036890">
    <property type="entry name" value="HATPase_C_sf"/>
</dbReference>
<dbReference type="AlphaFoldDB" id="A0A0M8MIE0"/>
<dbReference type="PANTHER" id="PTHR45436">
    <property type="entry name" value="SENSOR HISTIDINE KINASE YKOH"/>
    <property type="match status" value="1"/>
</dbReference>
<feature type="transmembrane region" description="Helical" evidence="8">
    <location>
        <begin position="140"/>
        <end position="158"/>
    </location>
</feature>
<dbReference type="Pfam" id="PF02518">
    <property type="entry name" value="HATPase_c"/>
    <property type="match status" value="1"/>
</dbReference>
<proteinExistence type="predicted"/>
<dbReference type="InterPro" id="IPR005467">
    <property type="entry name" value="His_kinase_dom"/>
</dbReference>
<gene>
    <name evidence="10" type="ORF">AM493_09205</name>
</gene>
<sequence>MQKKGISLQNYTLRYLLVALLPVIAIWAGLFYAVITEEVYDNIDDGLKNSKLLIIRETYAHPELLNAPEYGINQYKIEPLPKGSYDFSDKFISTFEFMEYDDDDEPVRLLQTVFNDAQGNPHRLTIRASLIEEDELLEDLLLALIGLYIMLVMSIAILNRVVLKRAWKPFYGLLEKLRLYKPGKGQVFENPDSKVAEFKTLANELREMLQRNEATFESQKQFIENASHELQTPLAISLNKLELFAENNTLPEEQMAELGKISDTLHRLVRLNKSLLMLSKIDNHQYDETEEVNITILTSQLLEDFEPLAEHRNIKISMVVQGNIAYKINKGLAVALLSNLIKNAIIHNYEGGTISINSSKGLFTIENTGSTKTLYKEMIFKRFYREGSNEQSTGLGLALVKSIADSNHITLGYSFNGNHIFSLAFPENNSDS</sequence>
<accession>A0A0M8MIE0</accession>
<dbReference type="CDD" id="cd00075">
    <property type="entry name" value="HATPase"/>
    <property type="match status" value="1"/>
</dbReference>
<evidence type="ECO:0000313" key="11">
    <source>
        <dbReference type="Proteomes" id="UP000037755"/>
    </source>
</evidence>
<keyword evidence="8" id="KW-0472">Membrane</keyword>
<dbReference type="PROSITE" id="PS50109">
    <property type="entry name" value="HIS_KIN"/>
    <property type="match status" value="1"/>
</dbReference>
<dbReference type="STRING" id="1202724.AM493_09205"/>
<feature type="transmembrane region" description="Helical" evidence="8">
    <location>
        <begin position="12"/>
        <end position="35"/>
    </location>
</feature>
<dbReference type="SMART" id="SM00388">
    <property type="entry name" value="HisKA"/>
    <property type="match status" value="1"/>
</dbReference>
<keyword evidence="7 8" id="KW-1133">Transmembrane helix</keyword>
<protein>
    <recommendedName>
        <fullName evidence="2">histidine kinase</fullName>
        <ecNumber evidence="2">2.7.13.3</ecNumber>
    </recommendedName>
</protein>
<evidence type="ECO:0000256" key="7">
    <source>
        <dbReference type="ARBA" id="ARBA00022989"/>
    </source>
</evidence>
<dbReference type="InterPro" id="IPR003594">
    <property type="entry name" value="HATPase_dom"/>
</dbReference>
<dbReference type="SMART" id="SM00387">
    <property type="entry name" value="HATPase_c"/>
    <property type="match status" value="1"/>
</dbReference>
<dbReference type="CDD" id="cd00082">
    <property type="entry name" value="HisKA"/>
    <property type="match status" value="1"/>
</dbReference>
<dbReference type="InterPro" id="IPR003661">
    <property type="entry name" value="HisK_dim/P_dom"/>
</dbReference>
<dbReference type="PATRIC" id="fig|1202724.3.peg.1912"/>
<keyword evidence="6" id="KW-0418">Kinase</keyword>
<dbReference type="InterPro" id="IPR036097">
    <property type="entry name" value="HisK_dim/P_sf"/>
</dbReference>
<evidence type="ECO:0000256" key="6">
    <source>
        <dbReference type="ARBA" id="ARBA00022777"/>
    </source>
</evidence>
<keyword evidence="4" id="KW-0808">Transferase</keyword>
<reference evidence="10 11" key="1">
    <citation type="submission" date="2015-08" db="EMBL/GenBank/DDBJ databases">
        <title>Whole genome sequence of Flavobacterium akiainvivens IK-1T, from decaying Wikstroemia oahuensis, an endemic Hawaiian shrub.</title>
        <authorList>
            <person name="Wan X."/>
            <person name="Hou S."/>
            <person name="Saito J."/>
            <person name="Donachie S."/>
        </authorList>
    </citation>
    <scope>NUCLEOTIDE SEQUENCE [LARGE SCALE GENOMIC DNA]</scope>
    <source>
        <strain evidence="10 11">IK-1</strain>
    </source>
</reference>
<dbReference type="SUPFAM" id="SSF55874">
    <property type="entry name" value="ATPase domain of HSP90 chaperone/DNA topoisomerase II/histidine kinase"/>
    <property type="match status" value="1"/>
</dbReference>
<evidence type="ECO:0000256" key="4">
    <source>
        <dbReference type="ARBA" id="ARBA00022679"/>
    </source>
</evidence>
<dbReference type="GO" id="GO:0000155">
    <property type="term" value="F:phosphorelay sensor kinase activity"/>
    <property type="evidence" value="ECO:0007669"/>
    <property type="project" value="InterPro"/>
</dbReference>
<evidence type="ECO:0000256" key="2">
    <source>
        <dbReference type="ARBA" id="ARBA00012438"/>
    </source>
</evidence>
<evidence type="ECO:0000256" key="5">
    <source>
        <dbReference type="ARBA" id="ARBA00022692"/>
    </source>
</evidence>